<keyword evidence="4" id="KW-1185">Reference proteome</keyword>
<sequence>MTTCTQQLERAGEIIQEFKKVDWDRNVSQMTAVREYNEEIATWEAHRRQWALEDERDGRSSRSREPSHSREPESGSRGRLPSRSQQDRSRSCSLPRRGLTRNLSPLSERRHGRREPARREQEMPQVPWELIKQYSAESRRAIASASEEVLWLLGNQAYRQLQDELDDLRNELAEVNGELTAARRKLQARPASNSDTSDPSSPSLPPAASSTAPLPSSDSGLKYTIKIYDGVEIFSIPNSAMEKQCPDGFPISGFWELSHWWATKKSTAQRPPNSTYMVFGDGTMVPKKRCDDIRELFRNSCNQAALVMPWRSVWSKNSKDFKDHVIVSVERIYPEIGNCSRHWKIKEMGTENFHNWAKGFCKNNDFKNLHPLDVAAMKKSLKQSSDVDEQPSNTGTTQDPPTQSAFASSLAHPSKSRKGRQTKTKNIFSVEDSTPSTSSATPIPDMPMQPVPLAPIAGPSLPPQLAPTATPFELSVIDPQLTGHQLVQVPSPMLEAPPPPELPSPPSAANHPPYSGAHGAFTFWRHYFGLATGPMLLSTGLANPPVLHSNLSPYSRPHHEIAQPLGAPAEPPTFPPPAPVTSAAPRLPLHSVFANSLLENTIVSSSEVPPGYDAALWAGATHSHKDQNRTYIPKKNDISPENLAGKHWVTEFGSTSNNKVKDFVNWWQNMSVADKTAWFEKSKALGFNTAPADSEEAPGKHSRGGSRKKKSMSFVPAGITLIVMFFRLIQVTHYLFNVFIALFFRHFLPVSLFCTWIVIAFMLGSSSLSCSDRFRYSDSNHYRFQTQIVIAFRLRSFLLLFALSHICSRRARPTFTLARFWTLAITVLLESPHSELGFILHHVFGLSLPRSLSTPSHAVPIISIITSSLI</sequence>
<dbReference type="EMBL" id="JANIEX010001495">
    <property type="protein sequence ID" value="KAJ3557312.1"/>
    <property type="molecule type" value="Genomic_DNA"/>
</dbReference>
<feature type="compositionally biased region" description="Basic and acidic residues" evidence="1">
    <location>
        <begin position="47"/>
        <end position="76"/>
    </location>
</feature>
<comment type="caution">
    <text evidence="3">The sequence shown here is derived from an EMBL/GenBank/DDBJ whole genome shotgun (WGS) entry which is preliminary data.</text>
</comment>
<organism evidence="3 4">
    <name type="scientific">Leucocoprinus birnbaumii</name>
    <dbReference type="NCBI Taxonomy" id="56174"/>
    <lineage>
        <taxon>Eukaryota</taxon>
        <taxon>Fungi</taxon>
        <taxon>Dikarya</taxon>
        <taxon>Basidiomycota</taxon>
        <taxon>Agaricomycotina</taxon>
        <taxon>Agaricomycetes</taxon>
        <taxon>Agaricomycetidae</taxon>
        <taxon>Agaricales</taxon>
        <taxon>Agaricineae</taxon>
        <taxon>Agaricaceae</taxon>
        <taxon>Leucocoprinus</taxon>
    </lineage>
</organism>
<dbReference type="Proteomes" id="UP001213000">
    <property type="component" value="Unassembled WGS sequence"/>
</dbReference>
<dbReference type="AlphaFoldDB" id="A0AAD5VLK1"/>
<name>A0AAD5VLK1_9AGAR</name>
<evidence type="ECO:0000256" key="1">
    <source>
        <dbReference type="SAM" id="MobiDB-lite"/>
    </source>
</evidence>
<feature type="transmembrane region" description="Helical" evidence="2">
    <location>
        <begin position="711"/>
        <end position="729"/>
    </location>
</feature>
<feature type="region of interest" description="Disordered" evidence="1">
    <location>
        <begin position="689"/>
        <end position="709"/>
    </location>
</feature>
<keyword evidence="2" id="KW-0812">Transmembrane</keyword>
<feature type="compositionally biased region" description="Low complexity" evidence="1">
    <location>
        <begin position="190"/>
        <end position="216"/>
    </location>
</feature>
<feature type="compositionally biased region" description="Low complexity" evidence="1">
    <location>
        <begin position="433"/>
        <end position="443"/>
    </location>
</feature>
<proteinExistence type="predicted"/>
<evidence type="ECO:0000256" key="2">
    <source>
        <dbReference type="SAM" id="Phobius"/>
    </source>
</evidence>
<feature type="compositionally biased region" description="Pro residues" evidence="1">
    <location>
        <begin position="444"/>
        <end position="453"/>
    </location>
</feature>
<feature type="transmembrane region" description="Helical" evidence="2">
    <location>
        <begin position="784"/>
        <end position="803"/>
    </location>
</feature>
<feature type="region of interest" description="Disordered" evidence="1">
    <location>
        <begin position="380"/>
        <end position="460"/>
    </location>
</feature>
<protein>
    <submittedName>
        <fullName evidence="3">Uncharacterized protein</fullName>
    </submittedName>
</protein>
<keyword evidence="2" id="KW-1133">Transmembrane helix</keyword>
<feature type="region of interest" description="Disordered" evidence="1">
    <location>
        <begin position="183"/>
        <end position="216"/>
    </location>
</feature>
<accession>A0AAD5VLK1</accession>
<evidence type="ECO:0000313" key="4">
    <source>
        <dbReference type="Proteomes" id="UP001213000"/>
    </source>
</evidence>
<feature type="compositionally biased region" description="Polar residues" evidence="1">
    <location>
        <begin position="390"/>
        <end position="407"/>
    </location>
</feature>
<feature type="compositionally biased region" description="Basic residues" evidence="1">
    <location>
        <begin position="414"/>
        <end position="423"/>
    </location>
</feature>
<evidence type="ECO:0000313" key="3">
    <source>
        <dbReference type="EMBL" id="KAJ3557312.1"/>
    </source>
</evidence>
<feature type="transmembrane region" description="Helical" evidence="2">
    <location>
        <begin position="736"/>
        <end position="764"/>
    </location>
</feature>
<reference evidence="3" key="1">
    <citation type="submission" date="2022-07" db="EMBL/GenBank/DDBJ databases">
        <title>Genome Sequence of Leucocoprinus birnbaumii.</title>
        <authorList>
            <person name="Buettner E."/>
        </authorList>
    </citation>
    <scope>NUCLEOTIDE SEQUENCE</scope>
    <source>
        <strain evidence="3">VT141</strain>
    </source>
</reference>
<gene>
    <name evidence="3" type="ORF">NP233_g11775</name>
</gene>
<feature type="compositionally biased region" description="Basic residues" evidence="1">
    <location>
        <begin position="700"/>
        <end position="709"/>
    </location>
</feature>
<feature type="region of interest" description="Disordered" evidence="1">
    <location>
        <begin position="47"/>
        <end position="124"/>
    </location>
</feature>
<keyword evidence="2" id="KW-0472">Membrane</keyword>